<dbReference type="Gene3D" id="3.30.710.10">
    <property type="entry name" value="Potassium Channel Kv1.1, Chain A"/>
    <property type="match status" value="1"/>
</dbReference>
<accession>Q23153</accession>
<dbReference type="KEGG" id="cel:CELE_W03H1.2"/>
<comment type="subcellular location">
    <subcellularLocation>
        <location evidence="1">Nucleus</location>
    </subcellularLocation>
</comment>
<dbReference type="PIR" id="T16211">
    <property type="entry name" value="T16211"/>
</dbReference>
<dbReference type="InterPro" id="IPR011333">
    <property type="entry name" value="SKP1/BTB/POZ_sf"/>
</dbReference>
<dbReference type="eggNOG" id="KOG3473">
    <property type="taxonomic scope" value="Eukaryota"/>
</dbReference>
<dbReference type="OrthoDB" id="249087at2759"/>
<keyword evidence="8" id="KW-1185">Reference proteome</keyword>
<dbReference type="InterPro" id="IPR001232">
    <property type="entry name" value="SKP1-like"/>
</dbReference>
<dbReference type="GO" id="GO:0070449">
    <property type="term" value="C:elongin complex"/>
    <property type="evidence" value="ECO:0000318"/>
    <property type="project" value="GO_Central"/>
</dbReference>
<evidence type="ECO:0000256" key="5">
    <source>
        <dbReference type="SAM" id="MobiDB-lite"/>
    </source>
</evidence>
<comment type="similarity">
    <text evidence="2">Belongs to the SKP1 family.</text>
</comment>
<dbReference type="CTD" id="24104987"/>
<dbReference type="GeneID" id="24104987"/>
<evidence type="ECO:0000256" key="3">
    <source>
        <dbReference type="ARBA" id="ARBA00021347"/>
    </source>
</evidence>
<evidence type="ECO:0000313" key="7">
    <source>
        <dbReference type="EMBL" id="CCD70299.2"/>
    </source>
</evidence>
<dbReference type="SMR" id="Q23153"/>
<dbReference type="GO" id="GO:0030674">
    <property type="term" value="F:protein-macromolecule adaptor activity"/>
    <property type="evidence" value="ECO:0000318"/>
    <property type="project" value="GO_Central"/>
</dbReference>
<evidence type="ECO:0000313" key="9">
    <source>
        <dbReference type="WormBase" id="W03H1.2"/>
    </source>
</evidence>
<dbReference type="AlphaFoldDB" id="Q23153"/>
<dbReference type="HOGENOM" id="CLU_130038_0_1_1"/>
<dbReference type="RefSeq" id="NP_001362016.1">
    <property type="nucleotide sequence ID" value="NM_001374969.2"/>
</dbReference>
<dbReference type="Proteomes" id="UP000001940">
    <property type="component" value="Chromosome X"/>
</dbReference>
<evidence type="ECO:0000259" key="6">
    <source>
        <dbReference type="Pfam" id="PF03931"/>
    </source>
</evidence>
<dbReference type="Pfam" id="PF03931">
    <property type="entry name" value="Skp1_POZ"/>
    <property type="match status" value="1"/>
</dbReference>
<dbReference type="STRING" id="6239.W03H1.2.1"/>
<dbReference type="GO" id="GO:0006511">
    <property type="term" value="P:ubiquitin-dependent protein catabolic process"/>
    <property type="evidence" value="ECO:0000318"/>
    <property type="project" value="GO_Central"/>
</dbReference>
<organism evidence="7 8">
    <name type="scientific">Caenorhabditis elegans</name>
    <dbReference type="NCBI Taxonomy" id="6239"/>
    <lineage>
        <taxon>Eukaryota</taxon>
        <taxon>Metazoa</taxon>
        <taxon>Ecdysozoa</taxon>
        <taxon>Nematoda</taxon>
        <taxon>Chromadorea</taxon>
        <taxon>Rhabditida</taxon>
        <taxon>Rhabditina</taxon>
        <taxon>Rhabditomorpha</taxon>
        <taxon>Rhabditoidea</taxon>
        <taxon>Rhabditidae</taxon>
        <taxon>Peloderinae</taxon>
        <taxon>Caenorhabditis</taxon>
    </lineage>
</organism>
<dbReference type="FunCoup" id="Q23153">
    <property type="interactions" value="231"/>
</dbReference>
<name>Q23153_CAEEL</name>
<dbReference type="PANTHER" id="PTHR20648">
    <property type="entry name" value="ELONGIN-C"/>
    <property type="match status" value="1"/>
</dbReference>
<dbReference type="SMART" id="SM00512">
    <property type="entry name" value="Skp1"/>
    <property type="match status" value="1"/>
</dbReference>
<protein>
    <recommendedName>
        <fullName evidence="3">Elongin-C</fullName>
    </recommendedName>
</protein>
<evidence type="ECO:0000256" key="4">
    <source>
        <dbReference type="ARBA" id="ARBA00023242"/>
    </source>
</evidence>
<dbReference type="SUPFAM" id="SSF54695">
    <property type="entry name" value="POZ domain"/>
    <property type="match status" value="1"/>
</dbReference>
<gene>
    <name evidence="7 9" type="primary">elc-2</name>
    <name evidence="7" type="ORF">CELE_W03H1.2</name>
    <name evidence="9" type="ORF">W03H1.2</name>
</gene>
<reference evidence="7 8" key="1">
    <citation type="journal article" date="1998" name="Science">
        <title>Genome sequence of the nematode C. elegans: a platform for investigating biology.</title>
        <authorList>
            <consortium name="The C. elegans sequencing consortium"/>
            <person name="Sulson J.E."/>
            <person name="Waterston R."/>
        </authorList>
    </citation>
    <scope>NUCLEOTIDE SEQUENCE [LARGE SCALE GENOMIC DNA]</scope>
    <source>
        <strain evidence="7 8">Bristol N2</strain>
    </source>
</reference>
<dbReference type="InterPro" id="IPR016073">
    <property type="entry name" value="Skp1_comp_POZ"/>
</dbReference>
<evidence type="ECO:0000313" key="8">
    <source>
        <dbReference type="Proteomes" id="UP000001940"/>
    </source>
</evidence>
<dbReference type="CDD" id="cd18321">
    <property type="entry name" value="BTB_POZ_EloC"/>
    <property type="match status" value="1"/>
</dbReference>
<dbReference type="FunFam" id="3.30.710.10:FF:000035">
    <property type="entry name" value="Elongin C transcription elongation factor"/>
    <property type="match status" value="1"/>
</dbReference>
<keyword evidence="4" id="KW-0539">Nucleus</keyword>
<dbReference type="UCSC" id="W03H1.2">
    <property type="organism name" value="c. elegans"/>
</dbReference>
<dbReference type="EMBL" id="BX284606">
    <property type="protein sequence ID" value="CCD70299.2"/>
    <property type="molecule type" value="Genomic_DNA"/>
</dbReference>
<evidence type="ECO:0000256" key="1">
    <source>
        <dbReference type="ARBA" id="ARBA00004123"/>
    </source>
</evidence>
<proteinExistence type="inferred from homology"/>
<evidence type="ECO:0000256" key="2">
    <source>
        <dbReference type="ARBA" id="ARBA00009993"/>
    </source>
</evidence>
<dbReference type="PhylomeDB" id="Q23153"/>
<dbReference type="WormBase" id="W03H1.2">
    <property type="protein sequence ID" value="CE53617"/>
    <property type="gene ID" value="WBGene00001237"/>
    <property type="gene designation" value="elc-2"/>
</dbReference>
<dbReference type="InterPro" id="IPR039948">
    <property type="entry name" value="ELC1"/>
</dbReference>
<dbReference type="Bgee" id="WBGene00001237">
    <property type="expression patterns" value="Expressed in larva and 1 other cell type or tissue"/>
</dbReference>
<feature type="region of interest" description="Disordered" evidence="5">
    <location>
        <begin position="1"/>
        <end position="43"/>
    </location>
</feature>
<feature type="domain" description="SKP1 component POZ" evidence="6">
    <location>
        <begin position="48"/>
        <end position="110"/>
    </location>
</feature>
<dbReference type="AGR" id="WB:WBGene00001237"/>
<sequence>MDKNGSAAGGFQAASNKDDGLEEPDSQKTGAKPQPVPISGLEGPRSKYVKLVSNDDHEFIIKREVAMTSKSLRELFANPTVDLAAANNTVYFSDFQSHILQKVCHYLAYKTKYRHSRVAPPFDIPPDIAMDLLAAANELEC</sequence>
<dbReference type="InParanoid" id="Q23153"/>
<dbReference type="PaxDb" id="6239-W03H1.2"/>
<dbReference type="PIR" id="T26129">
    <property type="entry name" value="T26129"/>
</dbReference>